<reference evidence="2" key="1">
    <citation type="submission" date="2022-11" db="UniProtKB">
        <authorList>
            <consortium name="WormBaseParasite"/>
        </authorList>
    </citation>
    <scope>IDENTIFICATION</scope>
</reference>
<accession>A0A914YBZ8</accession>
<proteinExistence type="predicted"/>
<dbReference type="WBParaSite" id="PSU_v2.g16954.t1">
    <property type="protein sequence ID" value="PSU_v2.g16954.t1"/>
    <property type="gene ID" value="PSU_v2.g16954"/>
</dbReference>
<keyword evidence="1" id="KW-1185">Reference proteome</keyword>
<name>A0A914YBZ8_9BILA</name>
<dbReference type="Proteomes" id="UP000887577">
    <property type="component" value="Unplaced"/>
</dbReference>
<dbReference type="AlphaFoldDB" id="A0A914YBZ8"/>
<evidence type="ECO:0000313" key="1">
    <source>
        <dbReference type="Proteomes" id="UP000887577"/>
    </source>
</evidence>
<evidence type="ECO:0000313" key="2">
    <source>
        <dbReference type="WBParaSite" id="PSU_v2.g16954.t1"/>
    </source>
</evidence>
<protein>
    <submittedName>
        <fullName evidence="2">DNL-type domain-containing protein</fullName>
    </submittedName>
</protein>
<organism evidence="1 2">
    <name type="scientific">Panagrolaimus superbus</name>
    <dbReference type="NCBI Taxonomy" id="310955"/>
    <lineage>
        <taxon>Eukaryota</taxon>
        <taxon>Metazoa</taxon>
        <taxon>Ecdysozoa</taxon>
        <taxon>Nematoda</taxon>
        <taxon>Chromadorea</taxon>
        <taxon>Rhabditida</taxon>
        <taxon>Tylenchina</taxon>
        <taxon>Panagrolaimomorpha</taxon>
        <taxon>Panagrolaimoidea</taxon>
        <taxon>Panagrolaimidae</taxon>
        <taxon>Panagrolaimus</taxon>
    </lineage>
</organism>
<sequence length="142" mass="16007">MFSLCGDCRKAQFKSGNFNISTNFETGMTSVTIVLCQACVRRNIDAGEVLDFLSSDTRIPLKDAEKEEAVRKTNYSIGEINALKNQWKRPSGMENEAFVDDDEETIRFPTTPQQPRKIATCPDAPKAKKVRQIIVESDEEEI</sequence>